<feature type="region of interest" description="Disordered" evidence="2">
    <location>
        <begin position="65"/>
        <end position="103"/>
    </location>
</feature>
<evidence type="ECO:0000259" key="4">
    <source>
        <dbReference type="Pfam" id="PF13511"/>
    </source>
</evidence>
<evidence type="ECO:0000313" key="6">
    <source>
        <dbReference type="Proteomes" id="UP000253772"/>
    </source>
</evidence>
<proteinExistence type="predicted"/>
<evidence type="ECO:0000256" key="3">
    <source>
        <dbReference type="SAM" id="SignalP"/>
    </source>
</evidence>
<dbReference type="Proteomes" id="UP000253772">
    <property type="component" value="Chromosome c1"/>
</dbReference>
<sequence length="179" mass="19354">MNRSSVLYLLIAASLAVPGTAFSQWQWKDTNGRTVYSDTPPPPSVPDRAIIMAPGRAPGMYHAVEADAPPKGDAPAKADAPRMQPTSVKAGGTKPKDADTEFQERRDARLKADLEAATKEREQLARQQNCQELRNYAAGLNQGMRAAKAGPDGVPVRLNDDERAAEIARTNEALQQCNS</sequence>
<feature type="compositionally biased region" description="Basic and acidic residues" evidence="2">
    <location>
        <begin position="65"/>
        <end position="80"/>
    </location>
</feature>
<feature type="domain" description="DUF4124" evidence="4">
    <location>
        <begin position="12"/>
        <end position="79"/>
    </location>
</feature>
<feature type="signal peptide" evidence="3">
    <location>
        <begin position="1"/>
        <end position="23"/>
    </location>
</feature>
<dbReference type="Pfam" id="PF13511">
    <property type="entry name" value="DUF4124"/>
    <property type="match status" value="1"/>
</dbReference>
<evidence type="ECO:0000256" key="1">
    <source>
        <dbReference type="SAM" id="Coils"/>
    </source>
</evidence>
<dbReference type="OrthoDB" id="9181422at2"/>
<reference evidence="5 6" key="1">
    <citation type="submission" date="2019-03" db="EMBL/GenBank/DDBJ databases">
        <title>Comparative insights into the high quality Complete genome sequence of highly metal resistant Cupriavidus metallidurans strain BS1 isolated from a gold-copper mine.</title>
        <authorList>
            <person name="Mazhar H.S."/>
            <person name="Rensing C."/>
        </authorList>
    </citation>
    <scope>NUCLEOTIDE SEQUENCE [LARGE SCALE GENOMIC DNA]</scope>
    <source>
        <strain evidence="5 6">BS1</strain>
    </source>
</reference>
<dbReference type="RefSeq" id="WP_017513701.1">
    <property type="nucleotide sequence ID" value="NZ_CP037900.1"/>
</dbReference>
<feature type="compositionally biased region" description="Basic and acidic residues" evidence="2">
    <location>
        <begin position="94"/>
        <end position="103"/>
    </location>
</feature>
<keyword evidence="3" id="KW-0732">Signal</keyword>
<dbReference type="EMBL" id="CP037900">
    <property type="protein sequence ID" value="QBP09559.1"/>
    <property type="molecule type" value="Genomic_DNA"/>
</dbReference>
<name>A0A132HJP6_9BURK</name>
<feature type="chain" id="PRO_5043893016" evidence="3">
    <location>
        <begin position="24"/>
        <end position="179"/>
    </location>
</feature>
<evidence type="ECO:0000256" key="2">
    <source>
        <dbReference type="SAM" id="MobiDB-lite"/>
    </source>
</evidence>
<organism evidence="5 6">
    <name type="scientific">Cupriavidus metallidurans</name>
    <dbReference type="NCBI Taxonomy" id="119219"/>
    <lineage>
        <taxon>Bacteria</taxon>
        <taxon>Pseudomonadati</taxon>
        <taxon>Pseudomonadota</taxon>
        <taxon>Betaproteobacteria</taxon>
        <taxon>Burkholderiales</taxon>
        <taxon>Burkholderiaceae</taxon>
        <taxon>Cupriavidus</taxon>
    </lineage>
</organism>
<evidence type="ECO:0000313" key="5">
    <source>
        <dbReference type="EMBL" id="QBP09559.1"/>
    </source>
</evidence>
<feature type="coiled-coil region" evidence="1">
    <location>
        <begin position="107"/>
        <end position="134"/>
    </location>
</feature>
<keyword evidence="1" id="KW-0175">Coiled coil</keyword>
<dbReference type="InterPro" id="IPR025392">
    <property type="entry name" value="DUF4124"/>
</dbReference>
<gene>
    <name evidence="5" type="ORF">DDF84_007190</name>
</gene>
<accession>A0A132HJP6</accession>
<protein>
    <submittedName>
        <fullName evidence="5">DUF4124 domain-containing protein</fullName>
    </submittedName>
</protein>
<dbReference type="AlphaFoldDB" id="A0A132HJP6"/>